<protein>
    <submittedName>
        <fullName evidence="1">Uncharacterized protein</fullName>
    </submittedName>
</protein>
<name>A0A2W5ER34_9SPHI</name>
<dbReference type="Proteomes" id="UP000249645">
    <property type="component" value="Unassembled WGS sequence"/>
</dbReference>
<reference evidence="1 2" key="1">
    <citation type="submission" date="2017-11" db="EMBL/GenBank/DDBJ databases">
        <title>Infants hospitalized years apart are colonized by the same room-sourced microbial strains.</title>
        <authorList>
            <person name="Brooks B."/>
            <person name="Olm M.R."/>
            <person name="Firek B.A."/>
            <person name="Baker R."/>
            <person name="Thomas B.C."/>
            <person name="Morowitz M.J."/>
            <person name="Banfield J.F."/>
        </authorList>
    </citation>
    <scope>NUCLEOTIDE SEQUENCE [LARGE SCALE GENOMIC DNA]</scope>
    <source>
        <strain evidence="1">S2_009_000_R2_76</strain>
    </source>
</reference>
<sequence length="147" mass="17534">MQNRFQDENKRLSEFYNEVWVVCSSCQKRAVARANHEKNEARLFCANCGYNKTHTTEANILGINGYWDISAHSYFEAELWLKAPFKNEVFWAYNLAHLEYLEQYISSKLREHKDRSHFTLLEKLPKFYHEAKNREALLKLIVKLKSK</sequence>
<accession>A0A2W5ER34</accession>
<dbReference type="AlphaFoldDB" id="A0A2W5ER34"/>
<gene>
    <name evidence="1" type="ORF">DI598_14575</name>
</gene>
<organism evidence="1 2">
    <name type="scientific">Pseudopedobacter saltans</name>
    <dbReference type="NCBI Taxonomy" id="151895"/>
    <lineage>
        <taxon>Bacteria</taxon>
        <taxon>Pseudomonadati</taxon>
        <taxon>Bacteroidota</taxon>
        <taxon>Sphingobacteriia</taxon>
        <taxon>Sphingobacteriales</taxon>
        <taxon>Sphingobacteriaceae</taxon>
        <taxon>Pseudopedobacter</taxon>
    </lineage>
</organism>
<evidence type="ECO:0000313" key="2">
    <source>
        <dbReference type="Proteomes" id="UP000249645"/>
    </source>
</evidence>
<dbReference type="EMBL" id="QFOI01000319">
    <property type="protein sequence ID" value="PZP44404.1"/>
    <property type="molecule type" value="Genomic_DNA"/>
</dbReference>
<evidence type="ECO:0000313" key="1">
    <source>
        <dbReference type="EMBL" id="PZP44404.1"/>
    </source>
</evidence>
<comment type="caution">
    <text evidence="1">The sequence shown here is derived from an EMBL/GenBank/DDBJ whole genome shotgun (WGS) entry which is preliminary data.</text>
</comment>
<proteinExistence type="predicted"/>